<evidence type="ECO:0000259" key="1">
    <source>
        <dbReference type="Pfam" id="PF13480"/>
    </source>
</evidence>
<dbReference type="RefSeq" id="WP_214625093.1">
    <property type="nucleotide sequence ID" value="NZ_JAHGAW010000013.1"/>
</dbReference>
<dbReference type="EMBL" id="JAHGAW010000013">
    <property type="protein sequence ID" value="MBT2188833.1"/>
    <property type="molecule type" value="Genomic_DNA"/>
</dbReference>
<dbReference type="Proteomes" id="UP001138757">
    <property type="component" value="Unassembled WGS sequence"/>
</dbReference>
<dbReference type="GO" id="GO:0016746">
    <property type="term" value="F:acyltransferase activity"/>
    <property type="evidence" value="ECO:0007669"/>
    <property type="project" value="UniProtKB-KW"/>
</dbReference>
<proteinExistence type="predicted"/>
<reference evidence="2" key="1">
    <citation type="submission" date="2021-05" db="EMBL/GenBank/DDBJ databases">
        <title>Genome of Sphingobium sp. strain.</title>
        <authorList>
            <person name="Fan R."/>
        </authorList>
    </citation>
    <scope>NUCLEOTIDE SEQUENCE</scope>
    <source>
        <strain evidence="2">H33</strain>
    </source>
</reference>
<dbReference type="SUPFAM" id="SSF55729">
    <property type="entry name" value="Acyl-CoA N-acyltransferases (Nat)"/>
    <property type="match status" value="1"/>
</dbReference>
<evidence type="ECO:0000313" key="3">
    <source>
        <dbReference type="Proteomes" id="UP001138757"/>
    </source>
</evidence>
<organism evidence="2 3">
    <name type="scientific">Sphingobium nicotianae</name>
    <dbReference type="NCBI Taxonomy" id="2782607"/>
    <lineage>
        <taxon>Bacteria</taxon>
        <taxon>Pseudomonadati</taxon>
        <taxon>Pseudomonadota</taxon>
        <taxon>Alphaproteobacteria</taxon>
        <taxon>Sphingomonadales</taxon>
        <taxon>Sphingomonadaceae</taxon>
        <taxon>Sphingobium</taxon>
    </lineage>
</organism>
<comment type="caution">
    <text evidence="2">The sequence shown here is derived from an EMBL/GenBank/DDBJ whole genome shotgun (WGS) entry which is preliminary data.</text>
</comment>
<gene>
    <name evidence="2" type="ORF">KK488_17955</name>
</gene>
<dbReference type="InterPro" id="IPR016181">
    <property type="entry name" value="Acyl_CoA_acyltransferase"/>
</dbReference>
<feature type="domain" description="BioF2-like acetyltransferase" evidence="1">
    <location>
        <begin position="189"/>
        <end position="320"/>
    </location>
</feature>
<keyword evidence="3" id="KW-1185">Reference proteome</keyword>
<accession>A0A9X1ISS6</accession>
<dbReference type="Pfam" id="PF13480">
    <property type="entry name" value="Acetyltransf_6"/>
    <property type="match status" value="1"/>
</dbReference>
<sequence length="382" mass="41743">MNAGPLPIQSRSVVAQTAALPAVRAGDGDDDAWLMDACAEPNPFYLPALLDPALAMFDAAHAVHLIEARDAHGALIGRLPVTPGNRHGRFPIRHVVNWQHHHCFFGAPLLRAGHEREGWQQILAALDAAPWAGPFLHLRGIDADGPVLAALRALCAVQGRRFEEVGRYERAMLRSHLDADAYWTENVRAKKRKELRRLQSRLAEMGEIVHRHLTDPGELGGWVDAFLRLEAKGWKGEQGTALGSRPEDTAFLRAACAAALDAGLLDMLRIDCAGQPIAMLINFANAQGGFSFKIAIDPEFARYSPGVLIEQDNLARVLDDRITPWMDSCAAAGHPMIDSLWGERRMIAQYRIGLDKGLLGSLALSGMSLAERAYAMIKGARA</sequence>
<evidence type="ECO:0000313" key="2">
    <source>
        <dbReference type="EMBL" id="MBT2188833.1"/>
    </source>
</evidence>
<keyword evidence="2" id="KW-0808">Transferase</keyword>
<dbReference type="InterPro" id="IPR038740">
    <property type="entry name" value="BioF2-like_GNAT_dom"/>
</dbReference>
<keyword evidence="2" id="KW-0012">Acyltransferase</keyword>
<name>A0A9X1ISS6_9SPHN</name>
<dbReference type="EC" id="2.3.1.-" evidence="2"/>
<protein>
    <submittedName>
        <fullName evidence="2">GNAT family N-acetyltransferase</fullName>
        <ecNumber evidence="2">2.3.1.-</ecNumber>
    </submittedName>
</protein>
<dbReference type="AlphaFoldDB" id="A0A9X1ISS6"/>